<dbReference type="Proteomes" id="UP001280121">
    <property type="component" value="Unassembled WGS sequence"/>
</dbReference>
<evidence type="ECO:0000313" key="3">
    <source>
        <dbReference type="Proteomes" id="UP001280121"/>
    </source>
</evidence>
<reference evidence="2" key="1">
    <citation type="journal article" date="2023" name="Plant J.">
        <title>Genome sequences and population genomics provide insights into the demographic history, inbreeding, and mutation load of two 'living fossil' tree species of Dipteronia.</title>
        <authorList>
            <person name="Feng Y."/>
            <person name="Comes H.P."/>
            <person name="Chen J."/>
            <person name="Zhu S."/>
            <person name="Lu R."/>
            <person name="Zhang X."/>
            <person name="Li P."/>
            <person name="Qiu J."/>
            <person name="Olsen K.M."/>
            <person name="Qiu Y."/>
        </authorList>
    </citation>
    <scope>NUCLEOTIDE SEQUENCE</scope>
    <source>
        <strain evidence="2">KIB01</strain>
    </source>
</reference>
<keyword evidence="1" id="KW-0812">Transmembrane</keyword>
<protein>
    <submittedName>
        <fullName evidence="2">Uncharacterized protein</fullName>
    </submittedName>
</protein>
<evidence type="ECO:0000313" key="2">
    <source>
        <dbReference type="EMBL" id="KAK2665146.1"/>
    </source>
</evidence>
<dbReference type="EMBL" id="JANJYI010000001">
    <property type="protein sequence ID" value="KAK2665146.1"/>
    <property type="molecule type" value="Genomic_DNA"/>
</dbReference>
<name>A0AAD9XSS5_9ROSI</name>
<sequence length="107" mass="11936">MAGFDISDRSMILILPIAPMFVTVSVAYRDWDNGGDGDGGFNYTTDHWPWVPGNDTCYINEPNKIIVGGSGHWRYGFNYSVLASQIPERSLELFKYNPCSKPNPVSS</sequence>
<proteinExistence type="predicted"/>
<accession>A0AAD9XSS5</accession>
<gene>
    <name evidence="2" type="ORF">Ddye_003720</name>
</gene>
<evidence type="ECO:0000256" key="1">
    <source>
        <dbReference type="SAM" id="Phobius"/>
    </source>
</evidence>
<feature type="transmembrane region" description="Helical" evidence="1">
    <location>
        <begin position="12"/>
        <end position="28"/>
    </location>
</feature>
<comment type="caution">
    <text evidence="2">The sequence shown here is derived from an EMBL/GenBank/DDBJ whole genome shotgun (WGS) entry which is preliminary data.</text>
</comment>
<keyword evidence="3" id="KW-1185">Reference proteome</keyword>
<organism evidence="2 3">
    <name type="scientific">Dipteronia dyeriana</name>
    <dbReference type="NCBI Taxonomy" id="168575"/>
    <lineage>
        <taxon>Eukaryota</taxon>
        <taxon>Viridiplantae</taxon>
        <taxon>Streptophyta</taxon>
        <taxon>Embryophyta</taxon>
        <taxon>Tracheophyta</taxon>
        <taxon>Spermatophyta</taxon>
        <taxon>Magnoliopsida</taxon>
        <taxon>eudicotyledons</taxon>
        <taxon>Gunneridae</taxon>
        <taxon>Pentapetalae</taxon>
        <taxon>rosids</taxon>
        <taxon>malvids</taxon>
        <taxon>Sapindales</taxon>
        <taxon>Sapindaceae</taxon>
        <taxon>Hippocastanoideae</taxon>
        <taxon>Acereae</taxon>
        <taxon>Dipteronia</taxon>
    </lineage>
</organism>
<dbReference type="AlphaFoldDB" id="A0AAD9XSS5"/>
<keyword evidence="1" id="KW-0472">Membrane</keyword>
<keyword evidence="1" id="KW-1133">Transmembrane helix</keyword>